<proteinExistence type="predicted"/>
<dbReference type="Proteomes" id="UP000745859">
    <property type="component" value="Unassembled WGS sequence"/>
</dbReference>
<dbReference type="InterPro" id="IPR025636">
    <property type="entry name" value="DUF4294"/>
</dbReference>
<sequence length="228" mass="27760">MDFRKKKNVFVVLFFVFFLGNAQQKDWEKLKEQYDDYYLITDPNQEIELDTLVLFPPPKFKSYYDKRYYLWFKKKTYRAYPYAILAKEKMTILNDSVQKIKSKRKQKRYIKDQQKIFEKQFTENIKKLTRTEGRILIKLIHRLTGLTVNEHVQDKRGDFKAFWYRFSASFFKIDLDAEYHPEELMEDYMIESILQQAFTKGDLREEPSVLETANMVYPSRVIEIEKKK</sequence>
<protein>
    <recommendedName>
        <fullName evidence="3">DUF4294 domain-containing protein</fullName>
    </recommendedName>
</protein>
<name>A0ABX0UAA5_9FLAO</name>
<comment type="caution">
    <text evidence="1">The sequence shown here is derived from an EMBL/GenBank/DDBJ whole genome shotgun (WGS) entry which is preliminary data.</text>
</comment>
<evidence type="ECO:0000313" key="2">
    <source>
        <dbReference type="Proteomes" id="UP000745859"/>
    </source>
</evidence>
<dbReference type="RefSeq" id="WP_167188447.1">
    <property type="nucleotide sequence ID" value="NZ_JAASQL010000003.1"/>
</dbReference>
<gene>
    <name evidence="1" type="ORF">FHR24_002220</name>
</gene>
<keyword evidence="2" id="KW-1185">Reference proteome</keyword>
<dbReference type="Pfam" id="PF14127">
    <property type="entry name" value="DUF4294"/>
    <property type="match status" value="1"/>
</dbReference>
<organism evidence="1 2">
    <name type="scientific">Wenyingzhuangia heitensis</name>
    <dbReference type="NCBI Taxonomy" id="1487859"/>
    <lineage>
        <taxon>Bacteria</taxon>
        <taxon>Pseudomonadati</taxon>
        <taxon>Bacteroidota</taxon>
        <taxon>Flavobacteriia</taxon>
        <taxon>Flavobacteriales</taxon>
        <taxon>Flavobacteriaceae</taxon>
        <taxon>Wenyingzhuangia</taxon>
    </lineage>
</organism>
<reference evidence="1 2" key="1">
    <citation type="submission" date="2020-03" db="EMBL/GenBank/DDBJ databases">
        <title>Genomic Encyclopedia of Type Strains, Phase IV (KMG-IV): sequencing the most valuable type-strain genomes for metagenomic binning, comparative biology and taxonomic classification.</title>
        <authorList>
            <person name="Goeker M."/>
        </authorList>
    </citation>
    <scope>NUCLEOTIDE SEQUENCE [LARGE SCALE GENOMIC DNA]</scope>
    <source>
        <strain evidence="1 2">DSM 101599</strain>
    </source>
</reference>
<evidence type="ECO:0000313" key="1">
    <source>
        <dbReference type="EMBL" id="NIJ45749.1"/>
    </source>
</evidence>
<dbReference type="EMBL" id="JAASQL010000003">
    <property type="protein sequence ID" value="NIJ45749.1"/>
    <property type="molecule type" value="Genomic_DNA"/>
</dbReference>
<accession>A0ABX0UAA5</accession>
<evidence type="ECO:0008006" key="3">
    <source>
        <dbReference type="Google" id="ProtNLM"/>
    </source>
</evidence>